<evidence type="ECO:0000256" key="4">
    <source>
        <dbReference type="ARBA" id="ARBA00022679"/>
    </source>
</evidence>
<dbReference type="AlphaFoldDB" id="A0A367YVW4"/>
<evidence type="ECO:0000259" key="5">
    <source>
        <dbReference type="Pfam" id="PF05175"/>
    </source>
</evidence>
<dbReference type="Pfam" id="PF05175">
    <property type="entry name" value="MTS"/>
    <property type="match status" value="1"/>
</dbReference>
<dbReference type="InterPro" id="IPR007848">
    <property type="entry name" value="Small_mtfrase_dom"/>
</dbReference>
<dbReference type="PANTHER" id="PTHR47816:SF4">
    <property type="entry name" value="RIBOSOMAL RNA SMALL SUBUNIT METHYLTRANSFERASE C"/>
    <property type="match status" value="1"/>
</dbReference>
<comment type="caution">
    <text evidence="7">The sequence shown here is derived from an EMBL/GenBank/DDBJ whole genome shotgun (WGS) entry which is preliminary data.</text>
</comment>
<dbReference type="InterPro" id="IPR029063">
    <property type="entry name" value="SAM-dependent_MTases_sf"/>
</dbReference>
<dbReference type="SUPFAM" id="SSF53335">
    <property type="entry name" value="S-adenosyl-L-methionine-dependent methyltransferases"/>
    <property type="match status" value="1"/>
</dbReference>
<sequence length="347" mass="36184">MSPDLDPVPGLDPVSRLVLDEAGVGPDGPPGDVLVVDDVGGALCRGVLVAGGRPLAWVDDLREARAAAAAGADLVGRPAPAALVLGRLPAALSALDDLAEQVAAVAPPGVRLVLGGRVKHMTRSQNEVLARHFAEVSASLGRQKSRVLHASGPLRTATPHWPRERVLDHPALGAPLTVRSHGRVFAEGRLDAGTRLLLAAMDRADLPPGDALDWGSGAGVVAAWLARRGRTTRAVDVSAAAVASTAATAAANGLTVEVTQAVGLEPVPERSLDLLVSNPPFHVGPAKDSTPTLDLIDTAASRLRPGGELWLVWNAHLPYLPRLRHAVGPTEVVSRDRSYLVTRSRLR</sequence>
<evidence type="ECO:0000256" key="1">
    <source>
        <dbReference type="ARBA" id="ARBA00022490"/>
    </source>
</evidence>
<dbReference type="PROSITE" id="PS00092">
    <property type="entry name" value="N6_MTASE"/>
    <property type="match status" value="1"/>
</dbReference>
<dbReference type="EMBL" id="QOUI01000004">
    <property type="protein sequence ID" value="RCK70035.1"/>
    <property type="molecule type" value="Genomic_DNA"/>
</dbReference>
<dbReference type="Gene3D" id="3.40.50.150">
    <property type="entry name" value="Vaccinia Virus protein VP39"/>
    <property type="match status" value="2"/>
</dbReference>
<dbReference type="InterPro" id="IPR046977">
    <property type="entry name" value="RsmC/RlmG"/>
</dbReference>
<keyword evidence="4 7" id="KW-0808">Transferase</keyword>
<name>A0A367YVW4_9ACTN</name>
<dbReference type="Pfam" id="PF26049">
    <property type="entry name" value="RLMG_N"/>
    <property type="match status" value="1"/>
</dbReference>
<dbReference type="GO" id="GO:0003676">
    <property type="term" value="F:nucleic acid binding"/>
    <property type="evidence" value="ECO:0007669"/>
    <property type="project" value="InterPro"/>
</dbReference>
<reference evidence="7 8" key="1">
    <citation type="submission" date="2018-07" db="EMBL/GenBank/DDBJ databases">
        <title>Desertimonas flava gen. nov. sp. nov.</title>
        <authorList>
            <person name="Liu S."/>
        </authorList>
    </citation>
    <scope>NUCLEOTIDE SEQUENCE [LARGE SCALE GENOMIC DNA]</scope>
    <source>
        <strain evidence="7 8">16Sb5-5</strain>
    </source>
</reference>
<proteinExistence type="predicted"/>
<feature type="domain" description="RlmG N-terminal" evidence="6">
    <location>
        <begin position="78"/>
        <end position="150"/>
    </location>
</feature>
<dbReference type="GO" id="GO:0008757">
    <property type="term" value="F:S-adenosylmethionine-dependent methyltransferase activity"/>
    <property type="evidence" value="ECO:0007669"/>
    <property type="project" value="InterPro"/>
</dbReference>
<evidence type="ECO:0000313" key="7">
    <source>
        <dbReference type="EMBL" id="RCK70035.1"/>
    </source>
</evidence>
<organism evidence="7 8">
    <name type="scientific">Desertihabitans brevis</name>
    <dbReference type="NCBI Taxonomy" id="2268447"/>
    <lineage>
        <taxon>Bacteria</taxon>
        <taxon>Bacillati</taxon>
        <taxon>Actinomycetota</taxon>
        <taxon>Actinomycetes</taxon>
        <taxon>Propionibacteriales</taxon>
        <taxon>Propionibacteriaceae</taxon>
        <taxon>Desertihabitans</taxon>
    </lineage>
</organism>
<keyword evidence="8" id="KW-1185">Reference proteome</keyword>
<keyword evidence="3 7" id="KW-0489">Methyltransferase</keyword>
<dbReference type="RefSeq" id="WP_114126221.1">
    <property type="nucleotide sequence ID" value="NZ_QOUI01000004.1"/>
</dbReference>
<dbReference type="InterPro" id="IPR058679">
    <property type="entry name" value="RlmG_N"/>
</dbReference>
<dbReference type="GO" id="GO:0032259">
    <property type="term" value="P:methylation"/>
    <property type="evidence" value="ECO:0007669"/>
    <property type="project" value="UniProtKB-KW"/>
</dbReference>
<gene>
    <name evidence="7" type="ORF">DT076_08550</name>
</gene>
<accession>A0A367YVW4</accession>
<evidence type="ECO:0000256" key="2">
    <source>
        <dbReference type="ARBA" id="ARBA00022552"/>
    </source>
</evidence>
<dbReference type="GO" id="GO:0006364">
    <property type="term" value="P:rRNA processing"/>
    <property type="evidence" value="ECO:0007669"/>
    <property type="project" value="UniProtKB-KW"/>
</dbReference>
<dbReference type="GO" id="GO:0008170">
    <property type="term" value="F:N-methyltransferase activity"/>
    <property type="evidence" value="ECO:0007669"/>
    <property type="project" value="UniProtKB-ARBA"/>
</dbReference>
<evidence type="ECO:0000313" key="8">
    <source>
        <dbReference type="Proteomes" id="UP000252770"/>
    </source>
</evidence>
<keyword evidence="2" id="KW-0698">rRNA processing</keyword>
<dbReference type="PANTHER" id="PTHR47816">
    <property type="entry name" value="RIBOSOMAL RNA SMALL SUBUNIT METHYLTRANSFERASE C"/>
    <property type="match status" value="1"/>
</dbReference>
<evidence type="ECO:0000259" key="6">
    <source>
        <dbReference type="Pfam" id="PF26049"/>
    </source>
</evidence>
<protein>
    <submittedName>
        <fullName evidence="7">Methyltransferase domain-containing protein</fullName>
    </submittedName>
</protein>
<evidence type="ECO:0000256" key="3">
    <source>
        <dbReference type="ARBA" id="ARBA00022603"/>
    </source>
</evidence>
<dbReference type="Proteomes" id="UP000252770">
    <property type="component" value="Unassembled WGS sequence"/>
</dbReference>
<keyword evidence="1" id="KW-0963">Cytoplasm</keyword>
<dbReference type="InterPro" id="IPR002052">
    <property type="entry name" value="DNA_methylase_N6_adenine_CS"/>
</dbReference>
<feature type="domain" description="Methyltransferase small" evidence="5">
    <location>
        <begin position="176"/>
        <end position="342"/>
    </location>
</feature>